<dbReference type="PATRIC" id="fig|1230458.4.peg.3598"/>
<dbReference type="Proteomes" id="UP000011648">
    <property type="component" value="Unassembled WGS sequence"/>
</dbReference>
<protein>
    <submittedName>
        <fullName evidence="2">Aminoglycoside phosphotransferase</fullName>
    </submittedName>
</protein>
<dbReference type="Gene3D" id="3.90.1200.10">
    <property type="match status" value="1"/>
</dbReference>
<name>L9ZNU2_9EURY</name>
<keyword evidence="2" id="KW-0808">Transferase</keyword>
<feature type="domain" description="Aminoglycoside phosphotransferase" evidence="1">
    <location>
        <begin position="29"/>
        <end position="250"/>
    </location>
</feature>
<dbReference type="EMBL" id="AOIL01000055">
    <property type="protein sequence ID" value="ELY87227.1"/>
    <property type="molecule type" value="Genomic_DNA"/>
</dbReference>
<gene>
    <name evidence="2" type="ORF">C484_17741</name>
</gene>
<dbReference type="InterPro" id="IPR002575">
    <property type="entry name" value="Aminoglycoside_PTrfase"/>
</dbReference>
<evidence type="ECO:0000313" key="2">
    <source>
        <dbReference type="EMBL" id="ELY87227.1"/>
    </source>
</evidence>
<dbReference type="OrthoDB" id="350437at2157"/>
<dbReference type="SUPFAM" id="SSF56112">
    <property type="entry name" value="Protein kinase-like (PK-like)"/>
    <property type="match status" value="1"/>
</dbReference>
<dbReference type="AlphaFoldDB" id="L9ZNU2"/>
<dbReference type="STRING" id="1230458.C484_17741"/>
<accession>L9ZNU2</accession>
<dbReference type="Pfam" id="PF01636">
    <property type="entry name" value="APH"/>
    <property type="match status" value="1"/>
</dbReference>
<organism evidence="2 3">
    <name type="scientific">Natrialba taiwanensis DSM 12281</name>
    <dbReference type="NCBI Taxonomy" id="1230458"/>
    <lineage>
        <taxon>Archaea</taxon>
        <taxon>Methanobacteriati</taxon>
        <taxon>Methanobacteriota</taxon>
        <taxon>Stenosarchaea group</taxon>
        <taxon>Halobacteria</taxon>
        <taxon>Halobacteriales</taxon>
        <taxon>Natrialbaceae</taxon>
        <taxon>Natrialba</taxon>
    </lineage>
</organism>
<dbReference type="GO" id="GO:0016740">
    <property type="term" value="F:transferase activity"/>
    <property type="evidence" value="ECO:0007669"/>
    <property type="project" value="UniProtKB-KW"/>
</dbReference>
<evidence type="ECO:0000313" key="3">
    <source>
        <dbReference type="Proteomes" id="UP000011648"/>
    </source>
</evidence>
<evidence type="ECO:0000259" key="1">
    <source>
        <dbReference type="Pfam" id="PF01636"/>
    </source>
</evidence>
<comment type="caution">
    <text evidence="2">The sequence shown here is derived from an EMBL/GenBank/DDBJ whole genome shotgun (WGS) entry which is preliminary data.</text>
</comment>
<sequence>MTQQLVSTLESYADDVVVGRRLHDVPPYRVYEVRLDGRQAAVKVDAPPRGHAAAEGRVHEFVATQTGVSVPAVLAVGSDHYVTAWCDELERSPATIDTIDPEWAAAAGRWIGTLHAETAGAFDGFGRPRDGDSGIELEAHADWLEAVRARLSFHRSFLEPIGYGTVVDAVDQFFETHDNAFDGAGEPVLCHGDIHPEHLARTSDGPVAIDFEHAFVAPGEYDYWRTVIPYFEPRDDIADSVRRSFRHGYESVRSLPDGFEHRKPVYRAFLIVAFIESLHLQQHDDPTLRASRGDQFRELAFETLEMLHNEFDCGPHFDDR</sequence>
<keyword evidence="3" id="KW-1185">Reference proteome</keyword>
<reference evidence="2 3" key="1">
    <citation type="journal article" date="2014" name="PLoS Genet.">
        <title>Phylogenetically driven sequencing of extremely halophilic archaea reveals strategies for static and dynamic osmo-response.</title>
        <authorList>
            <person name="Becker E.A."/>
            <person name="Seitzer P.M."/>
            <person name="Tritt A."/>
            <person name="Larsen D."/>
            <person name="Krusor M."/>
            <person name="Yao A.I."/>
            <person name="Wu D."/>
            <person name="Madern D."/>
            <person name="Eisen J.A."/>
            <person name="Darling A.E."/>
            <person name="Facciotti M.T."/>
        </authorList>
    </citation>
    <scope>NUCLEOTIDE SEQUENCE [LARGE SCALE GENOMIC DNA]</scope>
    <source>
        <strain evidence="2 3">DSM 12281</strain>
    </source>
</reference>
<proteinExistence type="predicted"/>
<dbReference type="InterPro" id="IPR011009">
    <property type="entry name" value="Kinase-like_dom_sf"/>
</dbReference>
<dbReference type="RefSeq" id="WP_006827176.1">
    <property type="nucleotide sequence ID" value="NZ_AOIL01000055.1"/>
</dbReference>